<keyword evidence="3" id="KW-1185">Reference proteome</keyword>
<evidence type="ECO:0000313" key="3">
    <source>
        <dbReference type="Proteomes" id="UP001153069"/>
    </source>
</evidence>
<feature type="compositionally biased region" description="Basic and acidic residues" evidence="1">
    <location>
        <begin position="841"/>
        <end position="853"/>
    </location>
</feature>
<feature type="compositionally biased region" description="Pro residues" evidence="1">
    <location>
        <begin position="568"/>
        <end position="584"/>
    </location>
</feature>
<feature type="region of interest" description="Disordered" evidence="1">
    <location>
        <begin position="1"/>
        <end position="37"/>
    </location>
</feature>
<dbReference type="AlphaFoldDB" id="A0A9N8EPV6"/>
<feature type="compositionally biased region" description="Polar residues" evidence="1">
    <location>
        <begin position="98"/>
        <end position="117"/>
    </location>
</feature>
<feature type="compositionally biased region" description="Polar residues" evidence="1">
    <location>
        <begin position="355"/>
        <end position="365"/>
    </location>
</feature>
<feature type="compositionally biased region" description="Basic and acidic residues" evidence="1">
    <location>
        <begin position="204"/>
        <end position="217"/>
    </location>
</feature>
<feature type="compositionally biased region" description="Polar residues" evidence="1">
    <location>
        <begin position="129"/>
        <end position="138"/>
    </location>
</feature>
<feature type="compositionally biased region" description="Polar residues" evidence="1">
    <location>
        <begin position="719"/>
        <end position="729"/>
    </location>
</feature>
<feature type="compositionally biased region" description="Acidic residues" evidence="1">
    <location>
        <begin position="764"/>
        <end position="778"/>
    </location>
</feature>
<comment type="caution">
    <text evidence="2">The sequence shown here is derived from an EMBL/GenBank/DDBJ whole genome shotgun (WGS) entry which is preliminary data.</text>
</comment>
<feature type="compositionally biased region" description="Low complexity" evidence="1">
    <location>
        <begin position="657"/>
        <end position="670"/>
    </location>
</feature>
<reference evidence="2" key="1">
    <citation type="submission" date="2020-06" db="EMBL/GenBank/DDBJ databases">
        <authorList>
            <consortium name="Plant Systems Biology data submission"/>
        </authorList>
    </citation>
    <scope>NUCLEOTIDE SEQUENCE</scope>
    <source>
        <strain evidence="2">D6</strain>
    </source>
</reference>
<gene>
    <name evidence="2" type="ORF">SEMRO_1728_G293990.1</name>
</gene>
<feature type="compositionally biased region" description="Polar residues" evidence="1">
    <location>
        <begin position="509"/>
        <end position="537"/>
    </location>
</feature>
<dbReference type="Proteomes" id="UP001153069">
    <property type="component" value="Unassembled WGS sequence"/>
</dbReference>
<feature type="compositionally biased region" description="Low complexity" evidence="1">
    <location>
        <begin position="9"/>
        <end position="24"/>
    </location>
</feature>
<feature type="compositionally biased region" description="Basic and acidic residues" evidence="1">
    <location>
        <begin position="265"/>
        <end position="295"/>
    </location>
</feature>
<feature type="compositionally biased region" description="Low complexity" evidence="1">
    <location>
        <begin position="621"/>
        <end position="641"/>
    </location>
</feature>
<protein>
    <submittedName>
        <fullName evidence="2">Uncharacterized protein</fullName>
    </submittedName>
</protein>
<dbReference type="EMBL" id="CAICTM010001726">
    <property type="protein sequence ID" value="CAB9525802.1"/>
    <property type="molecule type" value="Genomic_DNA"/>
</dbReference>
<feature type="region of interest" description="Disordered" evidence="1">
    <location>
        <begin position="1169"/>
        <end position="1206"/>
    </location>
</feature>
<feature type="compositionally biased region" description="Low complexity" evidence="1">
    <location>
        <begin position="332"/>
        <end position="347"/>
    </location>
</feature>
<feature type="compositionally biased region" description="Polar residues" evidence="1">
    <location>
        <begin position="736"/>
        <end position="763"/>
    </location>
</feature>
<feature type="compositionally biased region" description="Polar residues" evidence="1">
    <location>
        <begin position="856"/>
        <end position="866"/>
    </location>
</feature>
<feature type="compositionally biased region" description="Polar residues" evidence="1">
    <location>
        <begin position="1191"/>
        <end position="1206"/>
    </location>
</feature>
<feature type="compositionally biased region" description="Basic and acidic residues" evidence="1">
    <location>
        <begin position="779"/>
        <end position="792"/>
    </location>
</feature>
<evidence type="ECO:0000313" key="2">
    <source>
        <dbReference type="EMBL" id="CAB9525802.1"/>
    </source>
</evidence>
<dbReference type="OrthoDB" id="10690547at2759"/>
<organism evidence="2 3">
    <name type="scientific">Seminavis robusta</name>
    <dbReference type="NCBI Taxonomy" id="568900"/>
    <lineage>
        <taxon>Eukaryota</taxon>
        <taxon>Sar</taxon>
        <taxon>Stramenopiles</taxon>
        <taxon>Ochrophyta</taxon>
        <taxon>Bacillariophyta</taxon>
        <taxon>Bacillariophyceae</taxon>
        <taxon>Bacillariophycidae</taxon>
        <taxon>Naviculales</taxon>
        <taxon>Naviculaceae</taxon>
        <taxon>Seminavis</taxon>
    </lineage>
</organism>
<feature type="compositionally biased region" description="Low complexity" evidence="1">
    <location>
        <begin position="793"/>
        <end position="803"/>
    </location>
</feature>
<feature type="compositionally biased region" description="Low complexity" evidence="1">
    <location>
        <begin position="818"/>
        <end position="832"/>
    </location>
</feature>
<accession>A0A9N8EPV6</accession>
<feature type="compositionally biased region" description="Low complexity" evidence="1">
    <location>
        <begin position="695"/>
        <end position="712"/>
    </location>
</feature>
<dbReference type="Gene3D" id="2.30.29.30">
    <property type="entry name" value="Pleckstrin-homology domain (PH domain)/Phosphotyrosine-binding domain (PTB)"/>
    <property type="match status" value="1"/>
</dbReference>
<sequence length="1206" mass="128130">MAAIALRRGGSFSSASGSSDYGTGSHDDDHSNFVYGGGGGIPTASQLYGGGGGGIPSASQLYGGGGGIPTASQLYGGGGGGGIPSANQLYGGGGGIPSANQLYGGSQSFGPTLSSLQFDPDVKRRHSLMENQNLSQASGLGDDLSLVGECDNNSIRSNRSDRRPGRRASLSAAIELTRTPPKRTASSTQKRGRRNSLFGNNNGTKEKDKEKADKESSEAMIAKLSQKKGSRRASMAGYPAASATSVTEPEPTPSFFQPRSKKDKRPGVPDRRKTRSFEKSDRKYTSQSRPGEKIKRPAKGGSRRASLAALPRRMSLSRSSGGGSKSSKKGSNRSLLSHSNSSDSYADVSDDDSYYGTSGRDNSSGGESGPTFGRTNTAPAAGYRPKKKDPSKVDLGYGDDPKCDPDLPPPPPPVKRTGSKESVKRAFRRRGSKKASAIKAEDLGYGHGQSAEEYDPQLPPPPPPPPPKKSGSSATVKNAFRNRRGSTGMAASFTSTTAAQRSLKESLQWKASQHGNNSPRRTSAASSIANSVATDVASNVRGQQQQQQQQRRRGPSDVPPGGRRAPMDVPPPRKGPADVPPPRRGPADVPPGGRRVPQDVAPGPARRGPADVPPSQERRYSSVAPSDMDSSASSFSMDSDFNPTPILSNRKTREPPSLMQGGSQHSHGGLSTMGHVSGNTSTALGAMMMDDVSDGSQSSAGGALSLGGASLSQERRGSSRGTATVQNRNAAARYTHGSSQAQLHGSTASGFNPYSSVIASSGASDDDDDEEEVDEEEEAKMKQKDEEEKPVEAETATSTTTTSKTVSDDGDGPTNGSTTDTDPTFLTTTNTDVGGAVADFKIPEDSKKQHDGGSDGSMTSEVPNETDNMRDVDNQLEEIGATGDWSEIGATGTATGDWSGLVTDEMVNRSKARVAENKSLLDRYPGSEVDFDGGLGYGYSHMDKVGVMNAYDDESERKSELDNGYGLSDLYDEDYSSFGWRDNRPRAAESMEFINMEQLMSKAKSTKGLHLPTFTPAHGCTNASDFIVRCFVARLRAGMTVTKHSRSRFCKSHDRILHILPTGYHITWIPETEEEVLAKSTKKPPTKLDLTKCLEVRHAWSRDPKSSRYTGTSTLRSKCKEGAANRSFALIYAHRTVDFTAATVDQCKILMEGFSALCFRLQMARLEQQENDDDTTQHTAASGVGHDDDSTTASLTGTNMSAPWGL</sequence>
<feature type="compositionally biased region" description="Pro residues" evidence="1">
    <location>
        <begin position="457"/>
        <end position="468"/>
    </location>
</feature>
<dbReference type="InterPro" id="IPR011993">
    <property type="entry name" value="PH-like_dom_sf"/>
</dbReference>
<feature type="region of interest" description="Disordered" evidence="1">
    <location>
        <begin position="73"/>
        <end position="868"/>
    </location>
</feature>
<proteinExistence type="predicted"/>
<evidence type="ECO:0000256" key="1">
    <source>
        <dbReference type="SAM" id="MobiDB-lite"/>
    </source>
</evidence>
<feature type="compositionally biased region" description="Low complexity" evidence="1">
    <location>
        <begin position="303"/>
        <end position="319"/>
    </location>
</feature>
<name>A0A9N8EPV6_9STRA</name>